<comment type="similarity">
    <text evidence="1">Belongs to the UDP-glycosyltransferase family.</text>
</comment>
<evidence type="ECO:0000313" key="3">
    <source>
        <dbReference type="EMBL" id="KAD2392803.1"/>
    </source>
</evidence>
<dbReference type="Pfam" id="PF00201">
    <property type="entry name" value="UDPGT"/>
    <property type="match status" value="1"/>
</dbReference>
<keyword evidence="2" id="KW-0808">Transferase</keyword>
<dbReference type="EMBL" id="SZYD01000019">
    <property type="protein sequence ID" value="KAD2392803.1"/>
    <property type="molecule type" value="Genomic_DNA"/>
</dbReference>
<evidence type="ECO:0008006" key="5">
    <source>
        <dbReference type="Google" id="ProtNLM"/>
    </source>
</evidence>
<dbReference type="GO" id="GO:0080043">
    <property type="term" value="F:quercetin 3-O-glucosyltransferase activity"/>
    <property type="evidence" value="ECO:0007669"/>
    <property type="project" value="TreeGrafter"/>
</dbReference>
<dbReference type="GO" id="GO:0080044">
    <property type="term" value="F:quercetin 7-O-glucosyltransferase activity"/>
    <property type="evidence" value="ECO:0007669"/>
    <property type="project" value="TreeGrafter"/>
</dbReference>
<dbReference type="Proteomes" id="UP000326396">
    <property type="component" value="Linkage Group LG9"/>
</dbReference>
<name>A0A5N6LKR1_9ASTR</name>
<sequence>MDLQTPHVLIFPLPAQGHVNAMLKLTELLLPAGLNITFLISSKDHRSLCGYATVHLRLNSHPGFRFHVIEGLYEGPMDTGEKLSLMFDSLTEVATPLLRKLILDFPVRCVIADGINGFSLDAAEGTGVPVIFFRTISACAFWAYFSIPDLISSGELPLTGTNMDELIMNVKGMEGFLRRRDLPSFCRSEIKNYTLHQVSNITRRSTAAHALILNTFDDLEGPILSQIRKHCPNIYTIGPLHAHLKSRSLSTLESSNSFYKEDKTCLHWLDQQSPKSVLYASFGSLATLERDQLLEFWHGLVNSKKPFLWVIRKDLVLGENDEDKVHIDLEKGTKERGYLVGWAPQEEVLAHPAVGAFLTHNGWNSTLESVVAGVPMVSWAFFADQQVNSRFVDVVWKLGIDMKDTCDRTKVERIVNEVMVVRKEEFIDSANHMAELAMKSVCEGGSSYNNLDRLVEDIKAMGVLNKEKQVAFGK</sequence>
<dbReference type="PANTHER" id="PTHR11926">
    <property type="entry name" value="GLUCOSYL/GLUCURONOSYL TRANSFERASES"/>
    <property type="match status" value="1"/>
</dbReference>
<comment type="caution">
    <text evidence="3">The sequence shown here is derived from an EMBL/GenBank/DDBJ whole genome shotgun (WGS) entry which is preliminary data.</text>
</comment>
<evidence type="ECO:0000256" key="2">
    <source>
        <dbReference type="ARBA" id="ARBA00022679"/>
    </source>
</evidence>
<proteinExistence type="inferred from homology"/>
<evidence type="ECO:0000313" key="4">
    <source>
        <dbReference type="Proteomes" id="UP000326396"/>
    </source>
</evidence>
<gene>
    <name evidence="3" type="ORF">E3N88_39780</name>
</gene>
<dbReference type="PANTHER" id="PTHR11926:SF1536">
    <property type="entry name" value="7-DEOXYLOGANETIC ACID GLUCOSYLTRANSFERASE"/>
    <property type="match status" value="1"/>
</dbReference>
<accession>A0A5N6LKR1</accession>
<dbReference type="InterPro" id="IPR002213">
    <property type="entry name" value="UDP_glucos_trans"/>
</dbReference>
<dbReference type="OrthoDB" id="5835829at2759"/>
<protein>
    <recommendedName>
        <fullName evidence="5">Glycosyltransferase</fullName>
    </recommendedName>
</protein>
<dbReference type="AlphaFoldDB" id="A0A5N6LKR1"/>
<dbReference type="CDD" id="cd03784">
    <property type="entry name" value="GT1_Gtf-like"/>
    <property type="match status" value="1"/>
</dbReference>
<reference evidence="3 4" key="1">
    <citation type="submission" date="2019-05" db="EMBL/GenBank/DDBJ databases">
        <title>Mikania micrantha, genome provides insights into the molecular mechanism of rapid growth.</title>
        <authorList>
            <person name="Liu B."/>
        </authorList>
    </citation>
    <scope>NUCLEOTIDE SEQUENCE [LARGE SCALE GENOMIC DNA]</scope>
    <source>
        <strain evidence="3">NLD-2019</strain>
        <tissue evidence="3">Leaf</tissue>
    </source>
</reference>
<organism evidence="3 4">
    <name type="scientific">Mikania micrantha</name>
    <name type="common">bitter vine</name>
    <dbReference type="NCBI Taxonomy" id="192012"/>
    <lineage>
        <taxon>Eukaryota</taxon>
        <taxon>Viridiplantae</taxon>
        <taxon>Streptophyta</taxon>
        <taxon>Embryophyta</taxon>
        <taxon>Tracheophyta</taxon>
        <taxon>Spermatophyta</taxon>
        <taxon>Magnoliopsida</taxon>
        <taxon>eudicotyledons</taxon>
        <taxon>Gunneridae</taxon>
        <taxon>Pentapetalae</taxon>
        <taxon>asterids</taxon>
        <taxon>campanulids</taxon>
        <taxon>Asterales</taxon>
        <taxon>Asteraceae</taxon>
        <taxon>Asteroideae</taxon>
        <taxon>Heliantheae alliance</taxon>
        <taxon>Eupatorieae</taxon>
        <taxon>Mikania</taxon>
    </lineage>
</organism>
<dbReference type="FunFam" id="3.40.50.2000:FF:000040">
    <property type="entry name" value="UDP-glycosyltransferase 76C1"/>
    <property type="match status" value="1"/>
</dbReference>
<evidence type="ECO:0000256" key="1">
    <source>
        <dbReference type="ARBA" id="ARBA00009995"/>
    </source>
</evidence>
<dbReference type="SUPFAM" id="SSF53756">
    <property type="entry name" value="UDP-Glycosyltransferase/glycogen phosphorylase"/>
    <property type="match status" value="1"/>
</dbReference>
<keyword evidence="4" id="KW-1185">Reference proteome</keyword>
<dbReference type="Gene3D" id="3.40.50.2000">
    <property type="entry name" value="Glycogen Phosphorylase B"/>
    <property type="match status" value="2"/>
</dbReference>